<dbReference type="SUPFAM" id="SSF54980">
    <property type="entry name" value="EF-G C-terminal domain-like"/>
    <property type="match status" value="2"/>
</dbReference>
<dbReference type="FunFam" id="3.30.230.10:FF:000003">
    <property type="entry name" value="Elongation factor G"/>
    <property type="match status" value="1"/>
</dbReference>
<comment type="similarity">
    <text evidence="1">Belongs to the TRAFAC class translation factor GTPase superfamily. Classic translation factor GTPase family. EF-G/EF-2 subfamily.</text>
</comment>
<accession>A0A937XD96</accession>
<dbReference type="AlphaFoldDB" id="A0A937XD96"/>
<protein>
    <recommendedName>
        <fullName evidence="4">Elongation factor G</fullName>
    </recommendedName>
</protein>
<evidence type="ECO:0000256" key="2">
    <source>
        <dbReference type="ARBA" id="ARBA00022741"/>
    </source>
</evidence>
<dbReference type="NCBIfam" id="NF009379">
    <property type="entry name" value="PRK12740.1-3"/>
    <property type="match status" value="1"/>
</dbReference>
<proteinExistence type="inferred from homology"/>
<keyword evidence="6" id="KW-0251">Elongation factor</keyword>
<dbReference type="CDD" id="cd03713">
    <property type="entry name" value="EFG_mtEFG_C"/>
    <property type="match status" value="1"/>
</dbReference>
<dbReference type="SMART" id="SM00838">
    <property type="entry name" value="EFG_C"/>
    <property type="match status" value="1"/>
</dbReference>
<dbReference type="PROSITE" id="PS51722">
    <property type="entry name" value="G_TR_2"/>
    <property type="match status" value="1"/>
</dbReference>
<dbReference type="PANTHER" id="PTHR43261:SF6">
    <property type="entry name" value="ELONGATION FACTOR G-LIKE PROTEIN"/>
    <property type="match status" value="1"/>
</dbReference>
<dbReference type="InterPro" id="IPR014721">
    <property type="entry name" value="Ribsml_uS5_D2-typ_fold_subgr"/>
</dbReference>
<evidence type="ECO:0000256" key="3">
    <source>
        <dbReference type="ARBA" id="ARBA00023134"/>
    </source>
</evidence>
<dbReference type="InterPro" id="IPR005225">
    <property type="entry name" value="Small_GTP-bd"/>
</dbReference>
<dbReference type="Gene3D" id="3.40.50.300">
    <property type="entry name" value="P-loop containing nucleotide triphosphate hydrolases"/>
    <property type="match status" value="1"/>
</dbReference>
<dbReference type="Pfam" id="PF22042">
    <property type="entry name" value="EF-G_D2"/>
    <property type="match status" value="1"/>
</dbReference>
<dbReference type="Pfam" id="PF00009">
    <property type="entry name" value="GTP_EFTU"/>
    <property type="match status" value="1"/>
</dbReference>
<dbReference type="InterPro" id="IPR004540">
    <property type="entry name" value="Transl_elong_EFG/EF2"/>
</dbReference>
<dbReference type="InterPro" id="IPR009022">
    <property type="entry name" value="EFG_III"/>
</dbReference>
<dbReference type="CDD" id="cd16262">
    <property type="entry name" value="EFG_III"/>
    <property type="match status" value="1"/>
</dbReference>
<dbReference type="SUPFAM" id="SSF54211">
    <property type="entry name" value="Ribosomal protein S5 domain 2-like"/>
    <property type="match status" value="1"/>
</dbReference>
<feature type="domain" description="Tr-type G" evidence="5">
    <location>
        <begin position="7"/>
        <end position="278"/>
    </location>
</feature>
<dbReference type="Gene3D" id="3.30.230.10">
    <property type="match status" value="1"/>
</dbReference>
<evidence type="ECO:0000313" key="6">
    <source>
        <dbReference type="EMBL" id="MBM3331278.1"/>
    </source>
</evidence>
<dbReference type="PANTHER" id="PTHR43261">
    <property type="entry name" value="TRANSLATION ELONGATION FACTOR G-RELATED"/>
    <property type="match status" value="1"/>
</dbReference>
<comment type="caution">
    <text evidence="6">The sequence shown here is derived from an EMBL/GenBank/DDBJ whole genome shotgun (WGS) entry which is preliminary data.</text>
</comment>
<dbReference type="Gene3D" id="3.30.70.870">
    <property type="entry name" value="Elongation Factor G (Translational Gtpase), domain 3"/>
    <property type="match status" value="1"/>
</dbReference>
<keyword evidence="2" id="KW-0547">Nucleotide-binding</keyword>
<evidence type="ECO:0000259" key="5">
    <source>
        <dbReference type="PROSITE" id="PS51722"/>
    </source>
</evidence>
<reference evidence="6" key="1">
    <citation type="submission" date="2019-03" db="EMBL/GenBank/DDBJ databases">
        <title>Lake Tanganyika Metagenome-Assembled Genomes (MAGs).</title>
        <authorList>
            <person name="Tran P."/>
        </authorList>
    </citation>
    <scope>NUCLEOTIDE SEQUENCE</scope>
    <source>
        <strain evidence="6">K_DeepCast_150m_m2_040</strain>
    </source>
</reference>
<dbReference type="GO" id="GO:0003924">
    <property type="term" value="F:GTPase activity"/>
    <property type="evidence" value="ECO:0007669"/>
    <property type="project" value="InterPro"/>
</dbReference>
<dbReference type="GO" id="GO:0003746">
    <property type="term" value="F:translation elongation factor activity"/>
    <property type="evidence" value="ECO:0007669"/>
    <property type="project" value="UniProtKB-UniRule"/>
</dbReference>
<dbReference type="InterPro" id="IPR009000">
    <property type="entry name" value="Transl_B-barrel_sf"/>
</dbReference>
<evidence type="ECO:0000313" key="7">
    <source>
        <dbReference type="Proteomes" id="UP000779900"/>
    </source>
</evidence>
<dbReference type="SUPFAM" id="SSF52540">
    <property type="entry name" value="P-loop containing nucleoside triphosphate hydrolases"/>
    <property type="match status" value="1"/>
</dbReference>
<dbReference type="Gene3D" id="3.30.70.240">
    <property type="match status" value="1"/>
</dbReference>
<dbReference type="Pfam" id="PF14492">
    <property type="entry name" value="EFG_III"/>
    <property type="match status" value="1"/>
</dbReference>
<dbReference type="FunFam" id="3.30.70.240:FF:000001">
    <property type="entry name" value="Elongation factor G"/>
    <property type="match status" value="1"/>
</dbReference>
<dbReference type="InterPro" id="IPR027417">
    <property type="entry name" value="P-loop_NTPase"/>
</dbReference>
<dbReference type="PRINTS" id="PR00315">
    <property type="entry name" value="ELONGATNFCT"/>
</dbReference>
<dbReference type="InterPro" id="IPR041095">
    <property type="entry name" value="EFG_II"/>
</dbReference>
<keyword evidence="3" id="KW-0342">GTP-binding</keyword>
<dbReference type="GO" id="GO:0005525">
    <property type="term" value="F:GTP binding"/>
    <property type="evidence" value="ECO:0007669"/>
    <property type="project" value="UniProtKB-UniRule"/>
</dbReference>
<dbReference type="GO" id="GO:0032790">
    <property type="term" value="P:ribosome disassembly"/>
    <property type="evidence" value="ECO:0007669"/>
    <property type="project" value="TreeGrafter"/>
</dbReference>
<dbReference type="InterPro" id="IPR000795">
    <property type="entry name" value="T_Tr_GTP-bd_dom"/>
</dbReference>
<sequence>MIEYSAEKIRNLGLFGHASSGKTSLCEALLLAMKQNTRLGSVAEGTSLLDYDEDEISRKISINLSLGYGDWKDTLVTLVDTPGYADFFGNVVSGVRAIDNGIIVVDASSGVEVGTEMVWRRLDEAKLPRAVFVNKLTKERTSFDATAEDLRRAFGTRVTPLFLPIGKEAGLKGVVDLLNDKAYGYENGVRKEIPVPADMADAISQWKEKLVEAAAEVDETLMEKFIEGGKIAPEEMRAAVRKGITAGVVYPLVGGDALAQVGVDLLLDLAVDVLPGPLDMPGLGATRPGTTDVLEVKPEENGPVCAFIFKTVSEAHVGDMNLVRVFRGKLEAGAVVMNTHTEREEKVNQMYVVKGKERVEVNKLTTGMIGALVKLKETHTGHTLCDKRQPASLPPIVFPRPSISVAIVPHTKGDEERVSTGLARLREEDPTFSYEFNSEIGQQLINGMGELHLDVLVARLKRRFDVTVDLVKPRIPYRETISKKGEAQGRHKKQTGGRGQFGDCWLRLEPVPRGKGFEFVSEIKGGSIPTKFIPPIEKGIVETMTKGVLAGYHMMDIRAVVFDGSYHDVDSSDIAFKLAGQLAFRNCAEKAGLILLEPIMNVEVTVPDQYTGDVMGDLNSRRGRIMGMEVQGNLQVIKAQAPQAEMYKYSNSLRSMTQGRGFFTMEFSHYEETPREVAQKVIDEAKREKEAAQK</sequence>
<dbReference type="CDD" id="cd04170">
    <property type="entry name" value="EF-G_bact"/>
    <property type="match status" value="1"/>
</dbReference>
<dbReference type="InterPro" id="IPR020568">
    <property type="entry name" value="Ribosomal_Su5_D2-typ_SF"/>
</dbReference>
<dbReference type="InterPro" id="IPR035649">
    <property type="entry name" value="EFG_V"/>
</dbReference>
<evidence type="ECO:0000256" key="1">
    <source>
        <dbReference type="ARBA" id="ARBA00005870"/>
    </source>
</evidence>
<dbReference type="Gene3D" id="2.40.30.10">
    <property type="entry name" value="Translation factors"/>
    <property type="match status" value="1"/>
</dbReference>
<dbReference type="InterPro" id="IPR000640">
    <property type="entry name" value="EFG_V-like"/>
</dbReference>
<dbReference type="Pfam" id="PF00679">
    <property type="entry name" value="EFG_C"/>
    <property type="match status" value="1"/>
</dbReference>
<dbReference type="InterPro" id="IPR047872">
    <property type="entry name" value="EFG_IV"/>
</dbReference>
<evidence type="ECO:0000256" key="4">
    <source>
        <dbReference type="NCBIfam" id="TIGR00484"/>
    </source>
</evidence>
<dbReference type="NCBIfam" id="TIGR00231">
    <property type="entry name" value="small_GTP"/>
    <property type="match status" value="1"/>
</dbReference>
<organism evidence="6 7">
    <name type="scientific">candidate division WOR-3 bacterium</name>
    <dbReference type="NCBI Taxonomy" id="2052148"/>
    <lineage>
        <taxon>Bacteria</taxon>
        <taxon>Bacteria division WOR-3</taxon>
    </lineage>
</organism>
<dbReference type="NCBIfam" id="NF009381">
    <property type="entry name" value="PRK12740.1-5"/>
    <property type="match status" value="1"/>
</dbReference>
<dbReference type="EMBL" id="VGIR01000024">
    <property type="protein sequence ID" value="MBM3331278.1"/>
    <property type="molecule type" value="Genomic_DNA"/>
</dbReference>
<dbReference type="NCBIfam" id="TIGR00484">
    <property type="entry name" value="EF-G"/>
    <property type="match status" value="1"/>
</dbReference>
<dbReference type="NCBIfam" id="NF009891">
    <property type="entry name" value="PRK13351.1-1"/>
    <property type="match status" value="1"/>
</dbReference>
<dbReference type="CDD" id="cd04088">
    <property type="entry name" value="EFG_mtEFG_II"/>
    <property type="match status" value="1"/>
</dbReference>
<keyword evidence="6" id="KW-0648">Protein biosynthesis</keyword>
<dbReference type="SUPFAM" id="SSF50447">
    <property type="entry name" value="Translation proteins"/>
    <property type="match status" value="1"/>
</dbReference>
<name>A0A937XD96_UNCW3</name>
<gene>
    <name evidence="6" type="primary">fusA</name>
    <name evidence="6" type="ORF">FJY68_05410</name>
</gene>
<dbReference type="SMART" id="SM00889">
    <property type="entry name" value="EFG_IV"/>
    <property type="match status" value="1"/>
</dbReference>
<dbReference type="CDD" id="cd01434">
    <property type="entry name" value="EFG_mtEFG1_IV"/>
    <property type="match status" value="1"/>
</dbReference>
<dbReference type="InterPro" id="IPR005517">
    <property type="entry name" value="Transl_elong_EFG/EF2_IV"/>
</dbReference>
<dbReference type="InterPro" id="IPR035647">
    <property type="entry name" value="EFG_III/V"/>
</dbReference>
<dbReference type="InterPro" id="IPR053905">
    <property type="entry name" value="EF-G-like_DII"/>
</dbReference>
<dbReference type="Proteomes" id="UP000779900">
    <property type="component" value="Unassembled WGS sequence"/>
</dbReference>
<dbReference type="Pfam" id="PF03764">
    <property type="entry name" value="EFG_IV"/>
    <property type="match status" value="1"/>
</dbReference>